<evidence type="ECO:0000256" key="2">
    <source>
        <dbReference type="ARBA" id="ARBA00008929"/>
    </source>
</evidence>
<gene>
    <name evidence="8" type="primary">nrfD</name>
    <name evidence="8" type="ORF">AAA083_09670</name>
</gene>
<dbReference type="InterPro" id="IPR052049">
    <property type="entry name" value="Electron_transfer_protein"/>
</dbReference>
<name>A0ABV1JDT9_9ACTN</name>
<evidence type="ECO:0000256" key="4">
    <source>
        <dbReference type="ARBA" id="ARBA00022692"/>
    </source>
</evidence>
<keyword evidence="5 7" id="KW-1133">Transmembrane helix</keyword>
<keyword evidence="9" id="KW-1185">Reference proteome</keyword>
<comment type="subcellular location">
    <subcellularLocation>
        <location evidence="1">Cell membrane</location>
        <topology evidence="1">Multi-pass membrane protein</topology>
    </subcellularLocation>
</comment>
<feature type="transmembrane region" description="Helical" evidence="7">
    <location>
        <begin position="128"/>
        <end position="149"/>
    </location>
</feature>
<keyword evidence="3" id="KW-1003">Cell membrane</keyword>
<sequence>MGLLIVAYLFLGGVGAGAFAVLALLDFKYGHAGGSLRATESGFAEGRHLDCLLKRGYAVSFVVLALGAICLLADLGRPEIAFLLFTRPTTSYISIGTFSLTALLLCVAYLAIIRFFSLPAAVRRAKPIALAVGFAAALFVMAYTGVFLQSMKAVPLWDSPLLIVMFFLSALSTGIALVMACSNGLFVRRPEKNLLSRLAAIDLAVIISELVVCLAYLLSVSMADLGAQSVERLLLGDHALVFLTGFVLCGLVLPGILNAYAARCEHGEWIDLAISGLVLIGGFCLRLSLVEARIHTSI</sequence>
<keyword evidence="4 7" id="KW-0812">Transmembrane</keyword>
<comment type="caution">
    <text evidence="8">The sequence shown here is derived from an EMBL/GenBank/DDBJ whole genome shotgun (WGS) entry which is preliminary data.</text>
</comment>
<dbReference type="Proteomes" id="UP001487305">
    <property type="component" value="Unassembled WGS sequence"/>
</dbReference>
<evidence type="ECO:0000256" key="1">
    <source>
        <dbReference type="ARBA" id="ARBA00004651"/>
    </source>
</evidence>
<dbReference type="RefSeq" id="WP_180963507.1">
    <property type="nucleotide sequence ID" value="NZ_JBBNOP010000007.1"/>
</dbReference>
<evidence type="ECO:0000313" key="9">
    <source>
        <dbReference type="Proteomes" id="UP001487305"/>
    </source>
</evidence>
<organism evidence="8 9">
    <name type="scientific">Raoultibacter massiliensis</name>
    <dbReference type="NCBI Taxonomy" id="1852371"/>
    <lineage>
        <taxon>Bacteria</taxon>
        <taxon>Bacillati</taxon>
        <taxon>Actinomycetota</taxon>
        <taxon>Coriobacteriia</taxon>
        <taxon>Eggerthellales</taxon>
        <taxon>Eggerthellaceae</taxon>
        <taxon>Raoultibacter</taxon>
    </lineage>
</organism>
<dbReference type="EMBL" id="JBBNOP010000007">
    <property type="protein sequence ID" value="MEQ3363241.1"/>
    <property type="molecule type" value="Genomic_DNA"/>
</dbReference>
<evidence type="ECO:0000256" key="5">
    <source>
        <dbReference type="ARBA" id="ARBA00022989"/>
    </source>
</evidence>
<feature type="transmembrane region" description="Helical" evidence="7">
    <location>
        <begin position="6"/>
        <end position="27"/>
    </location>
</feature>
<feature type="transmembrane region" description="Helical" evidence="7">
    <location>
        <begin position="95"/>
        <end position="116"/>
    </location>
</feature>
<comment type="similarity">
    <text evidence="2">Belongs to the NrfD family.</text>
</comment>
<feature type="transmembrane region" description="Helical" evidence="7">
    <location>
        <begin position="57"/>
        <end position="75"/>
    </location>
</feature>
<feature type="transmembrane region" description="Helical" evidence="7">
    <location>
        <begin position="238"/>
        <end position="257"/>
    </location>
</feature>
<evidence type="ECO:0000256" key="6">
    <source>
        <dbReference type="ARBA" id="ARBA00023136"/>
    </source>
</evidence>
<feature type="transmembrane region" description="Helical" evidence="7">
    <location>
        <begin position="161"/>
        <end position="186"/>
    </location>
</feature>
<evidence type="ECO:0000313" key="8">
    <source>
        <dbReference type="EMBL" id="MEQ3363241.1"/>
    </source>
</evidence>
<accession>A0ABV1JDT9</accession>
<evidence type="ECO:0000256" key="7">
    <source>
        <dbReference type="SAM" id="Phobius"/>
    </source>
</evidence>
<dbReference type="Gene3D" id="1.20.1630.10">
    <property type="entry name" value="Formate dehydrogenase/DMSO reductase domain"/>
    <property type="match status" value="1"/>
</dbReference>
<dbReference type="PANTHER" id="PTHR34856">
    <property type="entry name" value="PROTEIN NRFD"/>
    <property type="match status" value="1"/>
</dbReference>
<reference evidence="8 9" key="1">
    <citation type="submission" date="2024-04" db="EMBL/GenBank/DDBJ databases">
        <title>Human intestinal bacterial collection.</title>
        <authorList>
            <person name="Pauvert C."/>
            <person name="Hitch T.C.A."/>
            <person name="Clavel T."/>
        </authorList>
    </citation>
    <scope>NUCLEOTIDE SEQUENCE [LARGE SCALE GENOMIC DNA]</scope>
    <source>
        <strain evidence="8 9">CLA-KB-H42</strain>
    </source>
</reference>
<protein>
    <submittedName>
        <fullName evidence="8">NrfD/PsrC family molybdoenzyme membrane anchor subunit</fullName>
    </submittedName>
</protein>
<feature type="transmembrane region" description="Helical" evidence="7">
    <location>
        <begin position="198"/>
        <end position="218"/>
    </location>
</feature>
<evidence type="ECO:0000256" key="3">
    <source>
        <dbReference type="ARBA" id="ARBA00022475"/>
    </source>
</evidence>
<dbReference type="PANTHER" id="PTHR34856:SF2">
    <property type="entry name" value="PROTEIN NRFD"/>
    <property type="match status" value="1"/>
</dbReference>
<keyword evidence="6 7" id="KW-0472">Membrane</keyword>
<proteinExistence type="inferred from homology"/>
<dbReference type="InterPro" id="IPR005614">
    <property type="entry name" value="NrfD-like"/>
</dbReference>
<dbReference type="Pfam" id="PF03916">
    <property type="entry name" value="NrfD"/>
    <property type="match status" value="1"/>
</dbReference>
<feature type="transmembrane region" description="Helical" evidence="7">
    <location>
        <begin position="269"/>
        <end position="289"/>
    </location>
</feature>